<protein>
    <submittedName>
        <fullName evidence="4">Uroporphyrin-3 C-methyltransferase</fullName>
    </submittedName>
</protein>
<evidence type="ECO:0000313" key="5">
    <source>
        <dbReference type="Proteomes" id="UP000243924"/>
    </source>
</evidence>
<evidence type="ECO:0000313" key="4">
    <source>
        <dbReference type="EMBL" id="SDT89404.1"/>
    </source>
</evidence>
<dbReference type="OrthoDB" id="5739852at2"/>
<dbReference type="GO" id="GO:0032259">
    <property type="term" value="P:methylation"/>
    <property type="evidence" value="ECO:0007669"/>
    <property type="project" value="UniProtKB-KW"/>
</dbReference>
<feature type="compositionally biased region" description="Low complexity" evidence="2">
    <location>
        <begin position="35"/>
        <end position="50"/>
    </location>
</feature>
<evidence type="ECO:0000256" key="2">
    <source>
        <dbReference type="SAM" id="MobiDB-lite"/>
    </source>
</evidence>
<dbReference type="EMBL" id="LT629787">
    <property type="protein sequence ID" value="SDT89404.1"/>
    <property type="molecule type" value="Genomic_DNA"/>
</dbReference>
<keyword evidence="4" id="KW-0808">Transferase</keyword>
<organism evidence="4 5">
    <name type="scientific">Halopseudomonas salegens</name>
    <dbReference type="NCBI Taxonomy" id="1434072"/>
    <lineage>
        <taxon>Bacteria</taxon>
        <taxon>Pseudomonadati</taxon>
        <taxon>Pseudomonadota</taxon>
        <taxon>Gammaproteobacteria</taxon>
        <taxon>Pseudomonadales</taxon>
        <taxon>Pseudomonadaceae</taxon>
        <taxon>Halopseudomonas</taxon>
    </lineage>
</organism>
<feature type="transmembrane region" description="Helical" evidence="3">
    <location>
        <begin position="90"/>
        <end position="110"/>
    </location>
</feature>
<keyword evidence="3" id="KW-0472">Membrane</keyword>
<feature type="compositionally biased region" description="Low complexity" evidence="2">
    <location>
        <begin position="10"/>
        <end position="22"/>
    </location>
</feature>
<dbReference type="InterPro" id="IPR007470">
    <property type="entry name" value="HemX"/>
</dbReference>
<gene>
    <name evidence="4" type="ORF">SAMN05216210_0265</name>
</gene>
<proteinExistence type="predicted"/>
<dbReference type="AlphaFoldDB" id="A0A1H2E2Y7"/>
<dbReference type="PANTHER" id="PTHR38043">
    <property type="entry name" value="PROTEIN HEMX"/>
    <property type="match status" value="1"/>
</dbReference>
<keyword evidence="3" id="KW-1133">Transmembrane helix</keyword>
<keyword evidence="4" id="KW-0489">Methyltransferase</keyword>
<reference evidence="5" key="1">
    <citation type="submission" date="2016-10" db="EMBL/GenBank/DDBJ databases">
        <authorList>
            <person name="Varghese N."/>
            <person name="Submissions S."/>
        </authorList>
    </citation>
    <scope>NUCLEOTIDE SEQUENCE [LARGE SCALE GENOMIC DNA]</scope>
    <source>
        <strain evidence="5">CECT 8338</strain>
    </source>
</reference>
<evidence type="ECO:0000256" key="3">
    <source>
        <dbReference type="SAM" id="Phobius"/>
    </source>
</evidence>
<name>A0A1H2E2Y7_9GAMM</name>
<dbReference type="STRING" id="1434072.SAMN05216210_0265"/>
<sequence length="423" mass="46122">MESSDKNKDAAATPAAADAKPAVETGKTAGAADQPGTEPAAAGTASTTSAKPGPAEEKVSVSTQKSGSGGGEKPPARPDSGAAGGGGRGLGMLALLLALLALALTGWQWWQQQSASSTAGWESAIQELASQQEQTQQALNRDVQDLARRSELEQLQRLAADLQRSQQNLGQRLDALQGEEGDHWQLAEAQYLLRLASLRLIASDDVETAGQLLAVVDDILKQQPDSGVFSLRERLAQYQAELAGLGVVDRPGIYVRLGALREQVNRLVALPVPVFDPDEVTVEEEYADRLERRTRWERVLMRLERYVRVDFQRGKVITPLLDDAEMQRIRRTLQLTLEQAQWAALRGEEQVFQASLEQADSILRQFFELDNSLVQAMQSQLQTLAEEPVSLSPPDLSDLEQALAAYITQRTERDNGAEPEEAP</sequence>
<dbReference type="RefSeq" id="WP_092383370.1">
    <property type="nucleotide sequence ID" value="NZ_LT629787.1"/>
</dbReference>
<evidence type="ECO:0000256" key="1">
    <source>
        <dbReference type="SAM" id="Coils"/>
    </source>
</evidence>
<dbReference type="Pfam" id="PF04375">
    <property type="entry name" value="HemX"/>
    <property type="match status" value="1"/>
</dbReference>
<dbReference type="Proteomes" id="UP000243924">
    <property type="component" value="Chromosome I"/>
</dbReference>
<keyword evidence="3" id="KW-0812">Transmembrane</keyword>
<feature type="coiled-coil region" evidence="1">
    <location>
        <begin position="129"/>
        <end position="179"/>
    </location>
</feature>
<accession>A0A1H2E2Y7</accession>
<feature type="region of interest" description="Disordered" evidence="2">
    <location>
        <begin position="1"/>
        <end position="84"/>
    </location>
</feature>
<keyword evidence="1" id="KW-0175">Coiled coil</keyword>
<keyword evidence="5" id="KW-1185">Reference proteome</keyword>
<dbReference type="GO" id="GO:0008168">
    <property type="term" value="F:methyltransferase activity"/>
    <property type="evidence" value="ECO:0007669"/>
    <property type="project" value="UniProtKB-KW"/>
</dbReference>
<dbReference type="PANTHER" id="PTHR38043:SF1">
    <property type="entry name" value="PROTEIN HEMX"/>
    <property type="match status" value="1"/>
</dbReference>